<dbReference type="Pfam" id="PF03631">
    <property type="entry name" value="Virul_fac_BrkB"/>
    <property type="match status" value="1"/>
</dbReference>
<feature type="region of interest" description="Disordered" evidence="6">
    <location>
        <begin position="295"/>
        <end position="317"/>
    </location>
</feature>
<evidence type="ECO:0000256" key="3">
    <source>
        <dbReference type="ARBA" id="ARBA00022692"/>
    </source>
</evidence>
<feature type="transmembrane region" description="Helical" evidence="7">
    <location>
        <begin position="152"/>
        <end position="183"/>
    </location>
</feature>
<dbReference type="EMBL" id="OCST01000001">
    <property type="protein sequence ID" value="SOE45556.1"/>
    <property type="molecule type" value="Genomic_DNA"/>
</dbReference>
<evidence type="ECO:0000256" key="4">
    <source>
        <dbReference type="ARBA" id="ARBA00022989"/>
    </source>
</evidence>
<feature type="transmembrane region" description="Helical" evidence="7">
    <location>
        <begin position="102"/>
        <end position="122"/>
    </location>
</feature>
<reference evidence="8 9" key="1">
    <citation type="submission" date="2017-09" db="EMBL/GenBank/DDBJ databases">
        <authorList>
            <person name="Ehlers B."/>
            <person name="Leendertz F.H."/>
        </authorList>
    </citation>
    <scope>NUCLEOTIDE SEQUENCE [LARGE SCALE GENOMIC DNA]</scope>
    <source>
        <strain evidence="8 9">CGMCC 1.05381</strain>
    </source>
</reference>
<evidence type="ECO:0000256" key="5">
    <source>
        <dbReference type="ARBA" id="ARBA00023136"/>
    </source>
</evidence>
<keyword evidence="4 7" id="KW-1133">Transmembrane helix</keyword>
<feature type="transmembrane region" description="Helical" evidence="7">
    <location>
        <begin position="189"/>
        <end position="214"/>
    </location>
</feature>
<gene>
    <name evidence="8" type="ORF">SAMN06296378_0044</name>
</gene>
<dbReference type="OrthoDB" id="3229302at2"/>
<feature type="transmembrane region" description="Helical" evidence="7">
    <location>
        <begin position="257"/>
        <end position="282"/>
    </location>
</feature>
<dbReference type="Proteomes" id="UP000219440">
    <property type="component" value="Unassembled WGS sequence"/>
</dbReference>
<dbReference type="AlphaFoldDB" id="A0A2C8Y5Y0"/>
<name>A0A2C8Y5Y0_9MICO</name>
<dbReference type="GO" id="GO:0005886">
    <property type="term" value="C:plasma membrane"/>
    <property type="evidence" value="ECO:0007669"/>
    <property type="project" value="UniProtKB-SubCell"/>
</dbReference>
<protein>
    <submittedName>
        <fullName evidence="8">Membrane protein</fullName>
    </submittedName>
</protein>
<evidence type="ECO:0000256" key="1">
    <source>
        <dbReference type="ARBA" id="ARBA00004651"/>
    </source>
</evidence>
<feature type="transmembrane region" description="Helical" evidence="7">
    <location>
        <begin position="40"/>
        <end position="61"/>
    </location>
</feature>
<dbReference type="InterPro" id="IPR017039">
    <property type="entry name" value="Virul_fac_BrkB"/>
</dbReference>
<comment type="subcellular location">
    <subcellularLocation>
        <location evidence="1">Cell membrane</location>
        <topology evidence="1">Multi-pass membrane protein</topology>
    </subcellularLocation>
</comment>
<dbReference type="PIRSF" id="PIRSF035875">
    <property type="entry name" value="RNase_BN"/>
    <property type="match status" value="1"/>
</dbReference>
<keyword evidence="3 7" id="KW-0812">Transmembrane</keyword>
<dbReference type="PANTHER" id="PTHR30213:SF1">
    <property type="entry name" value="INNER MEMBRANE PROTEIN YHJD"/>
    <property type="match status" value="1"/>
</dbReference>
<evidence type="ECO:0000256" key="7">
    <source>
        <dbReference type="SAM" id="Phobius"/>
    </source>
</evidence>
<proteinExistence type="predicted"/>
<keyword evidence="9" id="KW-1185">Reference proteome</keyword>
<organism evidence="8 9">
    <name type="scientific">Salinibacterium xinjiangense</name>
    <dbReference type="NCBI Taxonomy" id="386302"/>
    <lineage>
        <taxon>Bacteria</taxon>
        <taxon>Bacillati</taxon>
        <taxon>Actinomycetota</taxon>
        <taxon>Actinomycetes</taxon>
        <taxon>Micrococcales</taxon>
        <taxon>Microbacteriaceae</taxon>
        <taxon>Salinibacterium</taxon>
    </lineage>
</organism>
<evidence type="ECO:0000256" key="6">
    <source>
        <dbReference type="SAM" id="MobiDB-lite"/>
    </source>
</evidence>
<accession>A0A2C8Y5Y0</accession>
<dbReference type="RefSeq" id="WP_097059262.1">
    <property type="nucleotide sequence ID" value="NZ_BMLC01000002.1"/>
</dbReference>
<feature type="transmembrane region" description="Helical" evidence="7">
    <location>
        <begin position="226"/>
        <end position="245"/>
    </location>
</feature>
<evidence type="ECO:0000313" key="9">
    <source>
        <dbReference type="Proteomes" id="UP000219440"/>
    </source>
</evidence>
<keyword evidence="2" id="KW-1003">Cell membrane</keyword>
<keyword evidence="5 7" id="KW-0472">Membrane</keyword>
<evidence type="ECO:0000313" key="8">
    <source>
        <dbReference type="EMBL" id="SOE45556.1"/>
    </source>
</evidence>
<evidence type="ECO:0000256" key="2">
    <source>
        <dbReference type="ARBA" id="ARBA00022475"/>
    </source>
</evidence>
<dbReference type="PANTHER" id="PTHR30213">
    <property type="entry name" value="INNER MEMBRANE PROTEIN YHJD"/>
    <property type="match status" value="1"/>
</dbReference>
<sequence length="317" mass="33038">MALMEKVTAITARVMKLKPVRVFLHYAAHNGPLMAAGLSFQAIFAAFAAIWVGFAIAGFVIRSNPEFEGAFLGLLRSNVPGLIGGNGSDGAIKPDELFSTGILTWTGAIAAVGLLFTALGWLASGRDAVRNIFSLLPAPTNFLLLKVKDLGIAIFFGLALILSAAVTVLSTAALATVIGWLGIDSTSDFTVIVVRIAGLLIALMLDIVVLGAFYRVVSGIRIPWRILAQGTIIGAVALGVLKALGSSLLGGATQNPLLASFAVIIGLLIWFNVICQVILLAASWISVSSEDRGVSLTGSQKHGKKTDARPSDTATAL</sequence>